<keyword evidence="2" id="KW-1185">Reference proteome</keyword>
<evidence type="ECO:0000313" key="2">
    <source>
        <dbReference type="Proteomes" id="UP000430222"/>
    </source>
</evidence>
<gene>
    <name evidence="1" type="ORF">FYJ78_03960</name>
</gene>
<accession>A0A6I2UYR7</accession>
<protein>
    <recommendedName>
        <fullName evidence="3">Integrase catalytic domain-containing protein</fullName>
    </recommendedName>
</protein>
<evidence type="ECO:0008006" key="3">
    <source>
        <dbReference type="Google" id="ProtNLM"/>
    </source>
</evidence>
<sequence>MSPRTPRHNGKVERSHRKDQERFYNHLRFCYGVHGRCWLNRLTHNRSQAAKEDDSIASPKPAFSAFFLT</sequence>
<dbReference type="EMBL" id="VUNL01000003">
    <property type="protein sequence ID" value="MSV24352.1"/>
    <property type="molecule type" value="Genomic_DNA"/>
</dbReference>
<dbReference type="Proteomes" id="UP000430222">
    <property type="component" value="Unassembled WGS sequence"/>
</dbReference>
<evidence type="ECO:0000313" key="1">
    <source>
        <dbReference type="EMBL" id="MSV24352.1"/>
    </source>
</evidence>
<comment type="caution">
    <text evidence="1">The sequence shown here is derived from an EMBL/GenBank/DDBJ whole genome shotgun (WGS) entry which is preliminary data.</text>
</comment>
<proteinExistence type="predicted"/>
<name>A0A6I2UYR7_9FIRM</name>
<dbReference type="AlphaFoldDB" id="A0A6I2UYR7"/>
<organism evidence="1 2">
    <name type="scientific">Selenomonas montiformis</name>
    <dbReference type="NCBI Taxonomy" id="2652285"/>
    <lineage>
        <taxon>Bacteria</taxon>
        <taxon>Bacillati</taxon>
        <taxon>Bacillota</taxon>
        <taxon>Negativicutes</taxon>
        <taxon>Selenomonadales</taxon>
        <taxon>Selenomonadaceae</taxon>
        <taxon>Selenomonas</taxon>
    </lineage>
</organism>
<reference evidence="1 2" key="1">
    <citation type="submission" date="2019-08" db="EMBL/GenBank/DDBJ databases">
        <title>In-depth cultivation of the pig gut microbiome towards novel bacterial diversity and tailored functional studies.</title>
        <authorList>
            <person name="Wylensek D."/>
            <person name="Hitch T.C.A."/>
            <person name="Clavel T."/>
        </authorList>
    </citation>
    <scope>NUCLEOTIDE SEQUENCE [LARGE SCALE GENOMIC DNA]</scope>
    <source>
        <strain evidence="2">WCA-380-WT-3B3</strain>
    </source>
</reference>